<comment type="caution">
    <text evidence="1">The sequence shown here is derived from an EMBL/GenBank/DDBJ whole genome shotgun (WGS) entry which is preliminary data.</text>
</comment>
<dbReference type="AlphaFoldDB" id="A0A8T0UBZ4"/>
<accession>A0A8T0UBZ4</accession>
<dbReference type="EMBL" id="CM029042">
    <property type="protein sequence ID" value="KAG2620230.1"/>
    <property type="molecule type" value="Genomic_DNA"/>
</dbReference>
<evidence type="ECO:0000313" key="1">
    <source>
        <dbReference type="EMBL" id="KAG2620230.1"/>
    </source>
</evidence>
<dbReference type="Proteomes" id="UP000823388">
    <property type="component" value="Chromosome 3N"/>
</dbReference>
<sequence length="63" mass="7373">MFPRIQNTLRGNQAPCCWPVHPLKPLLCWWPYVEDKLLFCVEMLPLTGGKPFRLSNDQRNCLS</sequence>
<protein>
    <submittedName>
        <fullName evidence="1">Uncharacterized protein</fullName>
    </submittedName>
</protein>
<proteinExistence type="predicted"/>
<evidence type="ECO:0000313" key="2">
    <source>
        <dbReference type="Proteomes" id="UP000823388"/>
    </source>
</evidence>
<gene>
    <name evidence="1" type="ORF">PVAP13_3NG078804</name>
</gene>
<reference evidence="1" key="1">
    <citation type="submission" date="2020-05" db="EMBL/GenBank/DDBJ databases">
        <title>WGS assembly of Panicum virgatum.</title>
        <authorList>
            <person name="Lovell J.T."/>
            <person name="Jenkins J."/>
            <person name="Shu S."/>
            <person name="Juenger T.E."/>
            <person name="Schmutz J."/>
        </authorList>
    </citation>
    <scope>NUCLEOTIDE SEQUENCE</scope>
    <source>
        <strain evidence="1">AP13</strain>
    </source>
</reference>
<organism evidence="1 2">
    <name type="scientific">Panicum virgatum</name>
    <name type="common">Blackwell switchgrass</name>
    <dbReference type="NCBI Taxonomy" id="38727"/>
    <lineage>
        <taxon>Eukaryota</taxon>
        <taxon>Viridiplantae</taxon>
        <taxon>Streptophyta</taxon>
        <taxon>Embryophyta</taxon>
        <taxon>Tracheophyta</taxon>
        <taxon>Spermatophyta</taxon>
        <taxon>Magnoliopsida</taxon>
        <taxon>Liliopsida</taxon>
        <taxon>Poales</taxon>
        <taxon>Poaceae</taxon>
        <taxon>PACMAD clade</taxon>
        <taxon>Panicoideae</taxon>
        <taxon>Panicodae</taxon>
        <taxon>Paniceae</taxon>
        <taxon>Panicinae</taxon>
        <taxon>Panicum</taxon>
        <taxon>Panicum sect. Hiantes</taxon>
    </lineage>
</organism>
<name>A0A8T0UBZ4_PANVG</name>
<keyword evidence="2" id="KW-1185">Reference proteome</keyword>